<evidence type="ECO:0000313" key="2">
    <source>
        <dbReference type="Proteomes" id="UP001061302"/>
    </source>
</evidence>
<keyword evidence="1" id="KW-0378">Hydrolase</keyword>
<proteinExistence type="predicted"/>
<accession>A0ABY6DQ67</accession>
<dbReference type="RefSeq" id="WP_263125613.1">
    <property type="nucleotide sequence ID" value="NZ_CP106753.1"/>
</dbReference>
<sequence length="214" mass="23250">MTAQDAGPITQWLAAGGRIVVLPGWRNSGPSHWQSRWQARYPGFERVEQRDWEYPVAGPWTHALQRTLAQRDGPVIVIAHSLGCITLAHWAALYGRNGTRVAGALLVAPADVRRPFVPAQFTGFVPLPLAPLPFPSLVIASDNDPTCHIDHATAFAQAWGARQVTLAGAGHINVDSGHGNWPQGLRFLRQLIQSARRGRLHRPRAAPALLGATA</sequence>
<gene>
    <name evidence="1" type="ORF">N8I74_03900</name>
</gene>
<dbReference type="InterPro" id="IPR010662">
    <property type="entry name" value="RBBP9/YdeN"/>
</dbReference>
<reference evidence="1" key="1">
    <citation type="submission" date="2022-10" db="EMBL/GenBank/DDBJ databases">
        <title>Chitiniphilus purpureus sp. nov., a novel chitin-degrading bacterium isolated from crawfish pond sediment.</title>
        <authorList>
            <person name="Li K."/>
        </authorList>
    </citation>
    <scope>NUCLEOTIDE SEQUENCE</scope>
    <source>
        <strain evidence="1">CD1</strain>
    </source>
</reference>
<dbReference type="GO" id="GO:0016787">
    <property type="term" value="F:hydrolase activity"/>
    <property type="evidence" value="ECO:0007669"/>
    <property type="project" value="UniProtKB-KW"/>
</dbReference>
<dbReference type="EMBL" id="CP106753">
    <property type="protein sequence ID" value="UXY16172.1"/>
    <property type="molecule type" value="Genomic_DNA"/>
</dbReference>
<dbReference type="Proteomes" id="UP001061302">
    <property type="component" value="Chromosome"/>
</dbReference>
<dbReference type="Gene3D" id="3.40.50.1820">
    <property type="entry name" value="alpha/beta hydrolase"/>
    <property type="match status" value="1"/>
</dbReference>
<dbReference type="SUPFAM" id="SSF53474">
    <property type="entry name" value="alpha/beta-Hydrolases"/>
    <property type="match status" value="1"/>
</dbReference>
<evidence type="ECO:0000313" key="1">
    <source>
        <dbReference type="EMBL" id="UXY16172.1"/>
    </source>
</evidence>
<protein>
    <submittedName>
        <fullName evidence="1">Alpha/beta hydrolase</fullName>
    </submittedName>
</protein>
<name>A0ABY6DQ67_9NEIS</name>
<dbReference type="InterPro" id="IPR029058">
    <property type="entry name" value="AB_hydrolase_fold"/>
</dbReference>
<keyword evidence="2" id="KW-1185">Reference proteome</keyword>
<dbReference type="Pfam" id="PF06821">
    <property type="entry name" value="Ser_hydrolase"/>
    <property type="match status" value="1"/>
</dbReference>
<organism evidence="1 2">
    <name type="scientific">Chitiniphilus purpureus</name>
    <dbReference type="NCBI Taxonomy" id="2981137"/>
    <lineage>
        <taxon>Bacteria</taxon>
        <taxon>Pseudomonadati</taxon>
        <taxon>Pseudomonadota</taxon>
        <taxon>Betaproteobacteria</taxon>
        <taxon>Neisseriales</taxon>
        <taxon>Chitinibacteraceae</taxon>
        <taxon>Chitiniphilus</taxon>
    </lineage>
</organism>